<keyword evidence="2" id="KW-1185">Reference proteome</keyword>
<accession>A0ACC2MPD9</accession>
<gene>
    <name evidence="1" type="ORF">MRB53_000583</name>
</gene>
<comment type="caution">
    <text evidence="1">The sequence shown here is derived from an EMBL/GenBank/DDBJ whole genome shotgun (WGS) entry which is preliminary data.</text>
</comment>
<name>A0ACC2MPD9_PERAE</name>
<dbReference type="EMBL" id="CM056809">
    <property type="protein sequence ID" value="KAJ8647560.1"/>
    <property type="molecule type" value="Genomic_DNA"/>
</dbReference>
<evidence type="ECO:0000313" key="2">
    <source>
        <dbReference type="Proteomes" id="UP001234297"/>
    </source>
</evidence>
<proteinExistence type="predicted"/>
<sequence>MIPVFTPACKIDGFEEITFVRSVPEIPYLFKTLILRKSVFWGLLKRIDGDLVTSLVIWASVKPWFLNSSITESGFLGFLRFGLFEAERADSGDNPHEFTR</sequence>
<organism evidence="1 2">
    <name type="scientific">Persea americana</name>
    <name type="common">Avocado</name>
    <dbReference type="NCBI Taxonomy" id="3435"/>
    <lineage>
        <taxon>Eukaryota</taxon>
        <taxon>Viridiplantae</taxon>
        <taxon>Streptophyta</taxon>
        <taxon>Embryophyta</taxon>
        <taxon>Tracheophyta</taxon>
        <taxon>Spermatophyta</taxon>
        <taxon>Magnoliopsida</taxon>
        <taxon>Magnoliidae</taxon>
        <taxon>Laurales</taxon>
        <taxon>Lauraceae</taxon>
        <taxon>Persea</taxon>
    </lineage>
</organism>
<reference evidence="1 2" key="1">
    <citation type="journal article" date="2022" name="Hortic Res">
        <title>A haplotype resolved chromosomal level avocado genome allows analysis of novel avocado genes.</title>
        <authorList>
            <person name="Nath O."/>
            <person name="Fletcher S.J."/>
            <person name="Hayward A."/>
            <person name="Shaw L.M."/>
            <person name="Masouleh A.K."/>
            <person name="Furtado A."/>
            <person name="Henry R.J."/>
            <person name="Mitter N."/>
        </authorList>
    </citation>
    <scope>NUCLEOTIDE SEQUENCE [LARGE SCALE GENOMIC DNA]</scope>
    <source>
        <strain evidence="2">cv. Hass</strain>
    </source>
</reference>
<dbReference type="Proteomes" id="UP001234297">
    <property type="component" value="Chromosome 1"/>
</dbReference>
<evidence type="ECO:0000313" key="1">
    <source>
        <dbReference type="EMBL" id="KAJ8647560.1"/>
    </source>
</evidence>
<protein>
    <submittedName>
        <fullName evidence="1">Uncharacterized protein</fullName>
    </submittedName>
</protein>